<evidence type="ECO:0000313" key="3">
    <source>
        <dbReference type="EMBL" id="GGD74506.1"/>
    </source>
</evidence>
<sequence>MQRLLVAILAAVDAAIAAAVGLAVLLAPLTLLWTLAFGATANWGALWPVAGTLWQFGHGVPLEIVIPDEMVVAVGISKDAAQFTLSLTPLAFLIFTLLFAARSGTRAARSGAWLLGVVAGSVTFALIATGVALTAHTSGAQTPFALSIVLPSAVYLVGTLCGAVRYAWREGDGGLIDRLHDAVDRRGDWGVLPAEIARGTAAVVVTLTGVAGLAVAIAVMLRGGEVVALFEAARVDGTGVAVITLGHLAYLPTLLVWAVAWLAGPGIAVGVGTAVSPAGTELGVVPGIPMLGLLPESSSIWMLIVVLLPVGAGAFAGWIVRSRLVWEDVARPFAPRLAIAVGIALGSAGVAAVAAVLASGSIGPGRLAETGPHAGWMSLAIGIEVLVGASILLLAPRHRDELAEERTDRWVAEMRTSPTTDAGAFFDRSVSDAGANDHPDANDTAPLDDHGFFGDGSTPTHR</sequence>
<dbReference type="Proteomes" id="UP000629365">
    <property type="component" value="Unassembled WGS sequence"/>
</dbReference>
<keyword evidence="2" id="KW-0812">Transmembrane</keyword>
<keyword evidence="2" id="KW-1133">Transmembrane helix</keyword>
<evidence type="ECO:0008006" key="5">
    <source>
        <dbReference type="Google" id="ProtNLM"/>
    </source>
</evidence>
<feature type="transmembrane region" description="Helical" evidence="2">
    <location>
        <begin position="144"/>
        <end position="168"/>
    </location>
</feature>
<feature type="transmembrane region" description="Helical" evidence="2">
    <location>
        <begin position="267"/>
        <end position="288"/>
    </location>
</feature>
<feature type="transmembrane region" description="Helical" evidence="2">
    <location>
        <begin position="201"/>
        <end position="221"/>
    </location>
</feature>
<gene>
    <name evidence="3" type="ORF">GCM10007269_16880</name>
</gene>
<proteinExistence type="predicted"/>
<comment type="caution">
    <text evidence="3">The sequence shown here is derived from an EMBL/GenBank/DDBJ whole genome shotgun (WGS) entry which is preliminary data.</text>
</comment>
<feature type="transmembrane region" description="Helical" evidence="2">
    <location>
        <begin position="80"/>
        <end position="100"/>
    </location>
</feature>
<keyword evidence="2" id="KW-0472">Membrane</keyword>
<name>A0ABQ1RQ95_9MICO</name>
<feature type="transmembrane region" description="Helical" evidence="2">
    <location>
        <begin position="333"/>
        <end position="362"/>
    </location>
</feature>
<keyword evidence="4" id="KW-1185">Reference proteome</keyword>
<feature type="transmembrane region" description="Helical" evidence="2">
    <location>
        <begin position="374"/>
        <end position="395"/>
    </location>
</feature>
<feature type="transmembrane region" description="Helical" evidence="2">
    <location>
        <begin position="241"/>
        <end position="260"/>
    </location>
</feature>
<feature type="transmembrane region" description="Helical" evidence="2">
    <location>
        <begin position="112"/>
        <end position="132"/>
    </location>
</feature>
<evidence type="ECO:0000256" key="1">
    <source>
        <dbReference type="SAM" id="MobiDB-lite"/>
    </source>
</evidence>
<dbReference type="Pfam" id="PF19877">
    <property type="entry name" value="DUF6350"/>
    <property type="match status" value="1"/>
</dbReference>
<dbReference type="InterPro" id="IPR045931">
    <property type="entry name" value="DUF6350"/>
</dbReference>
<organism evidence="3 4">
    <name type="scientific">Microbacterium murale</name>
    <dbReference type="NCBI Taxonomy" id="1081040"/>
    <lineage>
        <taxon>Bacteria</taxon>
        <taxon>Bacillati</taxon>
        <taxon>Actinomycetota</taxon>
        <taxon>Actinomycetes</taxon>
        <taxon>Micrococcales</taxon>
        <taxon>Microbacteriaceae</taxon>
        <taxon>Microbacterium</taxon>
    </lineage>
</organism>
<protein>
    <recommendedName>
        <fullName evidence="5">Integral membrane protein</fullName>
    </recommendedName>
</protein>
<feature type="transmembrane region" description="Helical" evidence="2">
    <location>
        <begin position="300"/>
        <end position="321"/>
    </location>
</feature>
<feature type="compositionally biased region" description="Basic and acidic residues" evidence="1">
    <location>
        <begin position="435"/>
        <end position="452"/>
    </location>
</feature>
<dbReference type="RefSeq" id="WP_188436130.1">
    <property type="nucleotide sequence ID" value="NZ_BMCM01000002.1"/>
</dbReference>
<feature type="region of interest" description="Disordered" evidence="1">
    <location>
        <begin position="422"/>
        <end position="462"/>
    </location>
</feature>
<evidence type="ECO:0000256" key="2">
    <source>
        <dbReference type="SAM" id="Phobius"/>
    </source>
</evidence>
<reference evidence="4" key="1">
    <citation type="journal article" date="2019" name="Int. J. Syst. Evol. Microbiol.">
        <title>The Global Catalogue of Microorganisms (GCM) 10K type strain sequencing project: providing services to taxonomists for standard genome sequencing and annotation.</title>
        <authorList>
            <consortium name="The Broad Institute Genomics Platform"/>
            <consortium name="The Broad Institute Genome Sequencing Center for Infectious Disease"/>
            <person name="Wu L."/>
            <person name="Ma J."/>
        </authorList>
    </citation>
    <scope>NUCLEOTIDE SEQUENCE [LARGE SCALE GENOMIC DNA]</scope>
    <source>
        <strain evidence="4">CCM 7640</strain>
    </source>
</reference>
<evidence type="ECO:0000313" key="4">
    <source>
        <dbReference type="Proteomes" id="UP000629365"/>
    </source>
</evidence>
<dbReference type="EMBL" id="BMCM01000002">
    <property type="protein sequence ID" value="GGD74506.1"/>
    <property type="molecule type" value="Genomic_DNA"/>
</dbReference>
<accession>A0ABQ1RQ95</accession>